<reference evidence="7 8" key="1">
    <citation type="submission" date="2014-04" db="EMBL/GenBank/DDBJ databases">
        <authorList>
            <consortium name="DOE Joint Genome Institute"/>
            <person name="Kuo A."/>
            <person name="Girlanda M."/>
            <person name="Perotto S."/>
            <person name="Kohler A."/>
            <person name="Nagy L.G."/>
            <person name="Floudas D."/>
            <person name="Copeland A."/>
            <person name="Barry K.W."/>
            <person name="Cichocki N."/>
            <person name="Veneault-Fourrey C."/>
            <person name="LaButti K."/>
            <person name="Lindquist E.A."/>
            <person name="Lipzen A."/>
            <person name="Lundell T."/>
            <person name="Morin E."/>
            <person name="Murat C."/>
            <person name="Sun H."/>
            <person name="Tunlid A."/>
            <person name="Henrissat B."/>
            <person name="Grigoriev I.V."/>
            <person name="Hibbett D.S."/>
            <person name="Martin F."/>
            <person name="Nordberg H.P."/>
            <person name="Cantor M.N."/>
            <person name="Hua S.X."/>
        </authorList>
    </citation>
    <scope>NUCLEOTIDE SEQUENCE [LARGE SCALE GENOMIC DNA]</scope>
    <source>
        <strain evidence="7 8">MUT 4182</strain>
    </source>
</reference>
<dbReference type="Proteomes" id="UP000054248">
    <property type="component" value="Unassembled WGS sequence"/>
</dbReference>
<comment type="subunit">
    <text evidence="5">Binds to RNA polymerase II (RNAPII).</text>
</comment>
<evidence type="ECO:0000256" key="2">
    <source>
        <dbReference type="ARBA" id="ARBA00022741"/>
    </source>
</evidence>
<comment type="function">
    <text evidence="5">Small GTPase required for proper localization of RNA polymerase II and III (RNAPII and RNAPIII). May act at an RNAP assembly step prior to nuclear import.</text>
</comment>
<evidence type="ECO:0000313" key="7">
    <source>
        <dbReference type="EMBL" id="KIO27166.1"/>
    </source>
</evidence>
<dbReference type="FunFam" id="3.40.50.300:FF:000338">
    <property type="entry name" value="GPN-loop GTPase 2"/>
    <property type="match status" value="1"/>
</dbReference>
<proteinExistence type="inferred from homology"/>
<dbReference type="PANTHER" id="PTHR21231:SF3">
    <property type="entry name" value="GPN-LOOP GTPASE 2"/>
    <property type="match status" value="1"/>
</dbReference>
<dbReference type="GO" id="GO:0005737">
    <property type="term" value="C:cytoplasm"/>
    <property type="evidence" value="ECO:0007669"/>
    <property type="project" value="TreeGrafter"/>
</dbReference>
<evidence type="ECO:0000256" key="3">
    <source>
        <dbReference type="ARBA" id="ARBA00022801"/>
    </source>
</evidence>
<dbReference type="CDD" id="cd17871">
    <property type="entry name" value="GPN2"/>
    <property type="match status" value="1"/>
</dbReference>
<dbReference type="InterPro" id="IPR027417">
    <property type="entry name" value="P-loop_NTPase"/>
</dbReference>
<dbReference type="HOGENOM" id="CLU_037460_0_1_1"/>
<dbReference type="GO" id="GO:0003924">
    <property type="term" value="F:GTPase activity"/>
    <property type="evidence" value="ECO:0007669"/>
    <property type="project" value="TreeGrafter"/>
</dbReference>
<comment type="similarity">
    <text evidence="1 5">Belongs to the GPN-loop GTPase family.</text>
</comment>
<protein>
    <recommendedName>
        <fullName evidence="5">GPN-loop GTPase 2</fullName>
    </recommendedName>
</protein>
<feature type="compositionally biased region" description="Basic and acidic residues" evidence="6">
    <location>
        <begin position="343"/>
        <end position="356"/>
    </location>
</feature>
<keyword evidence="8" id="KW-1185">Reference proteome</keyword>
<sequence length="367" mass="40536">MPFGEIVIGSPGSGKSTYSYGKYQLLSALNRKCIVVNLDPANDPTPYPSAISLSELITLKDAMEEFGLGPNGGMLYCVEYLEANYDWLEGRLKEEIEKEKEKEKDGRSGDEPWVVFDLPGQVELSTNHDSLKHIVDKLGKSGFRLAAVHLCDAHYITDASKYVSVLLLSLRTMLHLGLPHINVLSKLDLISKYGDLDFNLDFYTEVQDLSYIADVLKESHPRFGALTMAICDLVEDFGLVGFETLAVEDKQSMLHLMRVVDRALGYAFVASDKALEAETGSGQGPKSKSEAPNTNALFSSALSAIPDTPHVRDIQERWIDSKDAYDEWEEGEWRREGVAVAEAKAREKAAEAEAKRKAGGAGGIRKR</sequence>
<dbReference type="EMBL" id="KN823013">
    <property type="protein sequence ID" value="KIO27166.1"/>
    <property type="molecule type" value="Genomic_DNA"/>
</dbReference>
<evidence type="ECO:0000256" key="5">
    <source>
        <dbReference type="RuleBase" id="RU365059"/>
    </source>
</evidence>
<keyword evidence="2 5" id="KW-0547">Nucleotide-binding</keyword>
<evidence type="ECO:0000256" key="6">
    <source>
        <dbReference type="SAM" id="MobiDB-lite"/>
    </source>
</evidence>
<dbReference type="STRING" id="1051891.A0A0C3QJB4"/>
<name>A0A0C3QJB4_9AGAM</name>
<evidence type="ECO:0000256" key="4">
    <source>
        <dbReference type="ARBA" id="ARBA00023134"/>
    </source>
</evidence>
<accession>A0A0C3QJB4</accession>
<dbReference type="AlphaFoldDB" id="A0A0C3QJB4"/>
<dbReference type="OrthoDB" id="5839at2759"/>
<dbReference type="SUPFAM" id="SSF52540">
    <property type="entry name" value="P-loop containing nucleoside triphosphate hydrolases"/>
    <property type="match status" value="1"/>
</dbReference>
<gene>
    <name evidence="7" type="ORF">M407DRAFT_233447</name>
</gene>
<organism evidence="7 8">
    <name type="scientific">Tulasnella calospora MUT 4182</name>
    <dbReference type="NCBI Taxonomy" id="1051891"/>
    <lineage>
        <taxon>Eukaryota</taxon>
        <taxon>Fungi</taxon>
        <taxon>Dikarya</taxon>
        <taxon>Basidiomycota</taxon>
        <taxon>Agaricomycotina</taxon>
        <taxon>Agaricomycetes</taxon>
        <taxon>Cantharellales</taxon>
        <taxon>Tulasnellaceae</taxon>
        <taxon>Tulasnella</taxon>
    </lineage>
</organism>
<keyword evidence="3 5" id="KW-0378">Hydrolase</keyword>
<dbReference type="Pfam" id="PF03029">
    <property type="entry name" value="ATP_bind_1"/>
    <property type="match status" value="1"/>
</dbReference>
<feature type="region of interest" description="Disordered" evidence="6">
    <location>
        <begin position="343"/>
        <end position="367"/>
    </location>
</feature>
<dbReference type="InterPro" id="IPR004130">
    <property type="entry name" value="Gpn"/>
</dbReference>
<keyword evidence="4 5" id="KW-0342">GTP-binding</keyword>
<evidence type="ECO:0000256" key="1">
    <source>
        <dbReference type="ARBA" id="ARBA00005290"/>
    </source>
</evidence>
<dbReference type="InterPro" id="IPR030231">
    <property type="entry name" value="Gpn2"/>
</dbReference>
<dbReference type="Gene3D" id="3.40.50.300">
    <property type="entry name" value="P-loop containing nucleotide triphosphate hydrolases"/>
    <property type="match status" value="1"/>
</dbReference>
<dbReference type="GO" id="GO:0005525">
    <property type="term" value="F:GTP binding"/>
    <property type="evidence" value="ECO:0007669"/>
    <property type="project" value="UniProtKB-KW"/>
</dbReference>
<dbReference type="PANTHER" id="PTHR21231">
    <property type="entry name" value="XPA-BINDING PROTEIN 1-RELATED"/>
    <property type="match status" value="1"/>
</dbReference>
<evidence type="ECO:0000313" key="8">
    <source>
        <dbReference type="Proteomes" id="UP000054248"/>
    </source>
</evidence>
<reference evidence="8" key="2">
    <citation type="submission" date="2015-01" db="EMBL/GenBank/DDBJ databases">
        <title>Evolutionary Origins and Diversification of the Mycorrhizal Mutualists.</title>
        <authorList>
            <consortium name="DOE Joint Genome Institute"/>
            <consortium name="Mycorrhizal Genomics Consortium"/>
            <person name="Kohler A."/>
            <person name="Kuo A."/>
            <person name="Nagy L.G."/>
            <person name="Floudas D."/>
            <person name="Copeland A."/>
            <person name="Barry K.W."/>
            <person name="Cichocki N."/>
            <person name="Veneault-Fourrey C."/>
            <person name="LaButti K."/>
            <person name="Lindquist E.A."/>
            <person name="Lipzen A."/>
            <person name="Lundell T."/>
            <person name="Morin E."/>
            <person name="Murat C."/>
            <person name="Riley R."/>
            <person name="Ohm R."/>
            <person name="Sun H."/>
            <person name="Tunlid A."/>
            <person name="Henrissat B."/>
            <person name="Grigoriev I.V."/>
            <person name="Hibbett D.S."/>
            <person name="Martin F."/>
        </authorList>
    </citation>
    <scope>NUCLEOTIDE SEQUENCE [LARGE SCALE GENOMIC DNA]</scope>
    <source>
        <strain evidence="8">MUT 4182</strain>
    </source>
</reference>